<dbReference type="PANTHER" id="PTHR14269:SF4">
    <property type="entry name" value="CAT EYE SYNDROME CRITICAL REGION PROTEIN 5"/>
    <property type="match status" value="1"/>
</dbReference>
<dbReference type="NCBIfam" id="TIGR01456">
    <property type="entry name" value="CECR5"/>
    <property type="match status" value="1"/>
</dbReference>
<keyword evidence="2" id="KW-1185">Reference proteome</keyword>
<keyword evidence="1" id="KW-0808">Transferase</keyword>
<evidence type="ECO:0000313" key="1">
    <source>
        <dbReference type="EMBL" id="OMJ23276.1"/>
    </source>
</evidence>
<dbReference type="InterPro" id="IPR006357">
    <property type="entry name" value="HAD-SF_hydro_IIA"/>
</dbReference>
<dbReference type="NCBIfam" id="TIGR01460">
    <property type="entry name" value="HAD-SF-IIA"/>
    <property type="match status" value="1"/>
</dbReference>
<dbReference type="Pfam" id="PF13344">
    <property type="entry name" value="Hydrolase_6"/>
    <property type="match status" value="1"/>
</dbReference>
<dbReference type="InterPro" id="IPR023214">
    <property type="entry name" value="HAD_sf"/>
</dbReference>
<dbReference type="EMBL" id="LSSM01002061">
    <property type="protein sequence ID" value="OMJ23276.1"/>
    <property type="molecule type" value="Genomic_DNA"/>
</dbReference>
<dbReference type="GO" id="GO:0046474">
    <property type="term" value="P:glycerophospholipid biosynthetic process"/>
    <property type="evidence" value="ECO:0007669"/>
    <property type="project" value="TreeGrafter"/>
</dbReference>
<dbReference type="OrthoDB" id="10251048at2759"/>
<dbReference type="SUPFAM" id="SSF56784">
    <property type="entry name" value="HAD-like"/>
    <property type="match status" value="1"/>
</dbReference>
<protein>
    <submittedName>
        <fullName evidence="1">Putative CDP-alcohol phosphatidyltransferase class-I family protein</fullName>
    </submittedName>
</protein>
<dbReference type="InterPro" id="IPR006353">
    <property type="entry name" value="HAD-SF_hydro_IIA_CECR5"/>
</dbReference>
<dbReference type="InterPro" id="IPR036412">
    <property type="entry name" value="HAD-like_sf"/>
</dbReference>
<dbReference type="Pfam" id="PF13242">
    <property type="entry name" value="Hydrolase_like"/>
    <property type="match status" value="1"/>
</dbReference>
<dbReference type="InterPro" id="IPR050324">
    <property type="entry name" value="CDP-alcohol_PTase-I"/>
</dbReference>
<gene>
    <name evidence="1" type="ORF">AYI69_g5036</name>
</gene>
<dbReference type="Proteomes" id="UP000187429">
    <property type="component" value="Unassembled WGS sequence"/>
</dbReference>
<sequence length="334" mass="37660">MLAMYLKKSFNFRNIASISRIQVSKYSKILENRPAIVFDIDGVLGDTVLEKGVKALKYLNGENPLNIKFPYIFMTNSGGLTEEQKANEITQKMGVQVNPNQIVLSHSPMRQLVNKYKNDNVLVIGGVNDRCAEIAKDYGFDNAISPSEIHKSQPNLWIFSKTDKNVKENLDVLSRKFSAIFMFHDSYDYGRDLQISMDILRSKDAILNNKYCESKTQSVPVYFSNQDYKSTNSELKYNVFGKPHKVQYDYAEHLLKSLSDSPSSLNNKNQPNIYAIGDNPYSDIAGANSYGWNSVLVCTGVYQGSPGVNHNTHKASNVTSDVYEAVKWIVESNL</sequence>
<comment type="caution">
    <text evidence="1">The sequence shown here is derived from an EMBL/GenBank/DDBJ whole genome shotgun (WGS) entry which is preliminary data.</text>
</comment>
<reference evidence="2" key="1">
    <citation type="submission" date="2017-01" db="EMBL/GenBank/DDBJ databases">
        <authorList>
            <person name="Wang Y."/>
            <person name="White M."/>
            <person name="Kvist S."/>
            <person name="Moncalvo J.-M."/>
        </authorList>
    </citation>
    <scope>NUCLEOTIDE SEQUENCE [LARGE SCALE GENOMIC DNA]</scope>
    <source>
        <strain evidence="2">ID-206-W2</strain>
    </source>
</reference>
<name>A0A1R1Y9C2_9FUNG</name>
<dbReference type="Gene3D" id="3.40.50.1000">
    <property type="entry name" value="HAD superfamily/HAD-like"/>
    <property type="match status" value="2"/>
</dbReference>
<evidence type="ECO:0000313" key="2">
    <source>
        <dbReference type="Proteomes" id="UP000187429"/>
    </source>
</evidence>
<dbReference type="GO" id="GO:0005739">
    <property type="term" value="C:mitochondrion"/>
    <property type="evidence" value="ECO:0007669"/>
    <property type="project" value="TreeGrafter"/>
</dbReference>
<proteinExistence type="predicted"/>
<organism evidence="1 2">
    <name type="scientific">Smittium culicis</name>
    <dbReference type="NCBI Taxonomy" id="133412"/>
    <lineage>
        <taxon>Eukaryota</taxon>
        <taxon>Fungi</taxon>
        <taxon>Fungi incertae sedis</taxon>
        <taxon>Zoopagomycota</taxon>
        <taxon>Kickxellomycotina</taxon>
        <taxon>Harpellomycetes</taxon>
        <taxon>Harpellales</taxon>
        <taxon>Legeriomycetaceae</taxon>
        <taxon>Smittium</taxon>
    </lineage>
</organism>
<accession>A0A1R1Y9C2</accession>
<dbReference type="AlphaFoldDB" id="A0A1R1Y9C2"/>
<dbReference type="PANTHER" id="PTHR14269">
    <property type="entry name" value="CDP-DIACYLGLYCEROL--GLYCEROL-3-PHOSPHATE 3-PHOSPHATIDYLTRANSFERASE-RELATED"/>
    <property type="match status" value="1"/>
</dbReference>
<dbReference type="GO" id="GO:0016740">
    <property type="term" value="F:transferase activity"/>
    <property type="evidence" value="ECO:0007669"/>
    <property type="project" value="UniProtKB-KW"/>
</dbReference>